<accession>A0A6A6KU39</accession>
<dbReference type="InterPro" id="IPR010061">
    <property type="entry name" value="MeMal-semiAld_DH"/>
</dbReference>
<name>A0A6A6KU39_HEVBR</name>
<dbReference type="SUPFAM" id="SSF53720">
    <property type="entry name" value="ALDH-like"/>
    <property type="match status" value="1"/>
</dbReference>
<comment type="caution">
    <text evidence="2">The sequence shown here is derived from an EMBL/GenBank/DDBJ whole genome shotgun (WGS) entry which is preliminary data.</text>
</comment>
<dbReference type="Gene3D" id="3.40.309.10">
    <property type="entry name" value="Aldehyde Dehydrogenase, Chain A, domain 2"/>
    <property type="match status" value="1"/>
</dbReference>
<sequence>MLIQTSIDIDATLVLDGRNIVVPRYENGNFMGPTMLFDVTVNMEWYKEEIFGPVLLCERLSICRTNDEGYGVGNMRKLRLSLRKSDKDLMSGLLTSSVTRLWDMVIAYGL</sequence>
<dbReference type="GO" id="GO:0006574">
    <property type="term" value="P:L-valine catabolic process"/>
    <property type="evidence" value="ECO:0007669"/>
    <property type="project" value="TreeGrafter"/>
</dbReference>
<evidence type="ECO:0000313" key="3">
    <source>
        <dbReference type="Proteomes" id="UP000467840"/>
    </source>
</evidence>
<dbReference type="AlphaFoldDB" id="A0A6A6KU39"/>
<organism evidence="2 3">
    <name type="scientific">Hevea brasiliensis</name>
    <name type="common">Para rubber tree</name>
    <name type="synonym">Siphonia brasiliensis</name>
    <dbReference type="NCBI Taxonomy" id="3981"/>
    <lineage>
        <taxon>Eukaryota</taxon>
        <taxon>Viridiplantae</taxon>
        <taxon>Streptophyta</taxon>
        <taxon>Embryophyta</taxon>
        <taxon>Tracheophyta</taxon>
        <taxon>Spermatophyta</taxon>
        <taxon>Magnoliopsida</taxon>
        <taxon>eudicotyledons</taxon>
        <taxon>Gunneridae</taxon>
        <taxon>Pentapetalae</taxon>
        <taxon>rosids</taxon>
        <taxon>fabids</taxon>
        <taxon>Malpighiales</taxon>
        <taxon>Euphorbiaceae</taxon>
        <taxon>Crotonoideae</taxon>
        <taxon>Micrandreae</taxon>
        <taxon>Hevea</taxon>
    </lineage>
</organism>
<dbReference type="InterPro" id="IPR016163">
    <property type="entry name" value="Ald_DH_C"/>
</dbReference>
<protein>
    <recommendedName>
        <fullName evidence="1">Aldehyde dehydrogenase domain-containing protein</fullName>
    </recommendedName>
</protein>
<evidence type="ECO:0000313" key="2">
    <source>
        <dbReference type="EMBL" id="KAF2292530.1"/>
    </source>
</evidence>
<evidence type="ECO:0000259" key="1">
    <source>
        <dbReference type="Pfam" id="PF00171"/>
    </source>
</evidence>
<reference evidence="2 3" key="1">
    <citation type="journal article" date="2020" name="Mol. Plant">
        <title>The Chromosome-Based Rubber Tree Genome Provides New Insights into Spurge Genome Evolution and Rubber Biosynthesis.</title>
        <authorList>
            <person name="Liu J."/>
            <person name="Shi C."/>
            <person name="Shi C.C."/>
            <person name="Li W."/>
            <person name="Zhang Q.J."/>
            <person name="Zhang Y."/>
            <person name="Li K."/>
            <person name="Lu H.F."/>
            <person name="Shi C."/>
            <person name="Zhu S.T."/>
            <person name="Xiao Z.Y."/>
            <person name="Nan H."/>
            <person name="Yue Y."/>
            <person name="Zhu X.G."/>
            <person name="Wu Y."/>
            <person name="Hong X.N."/>
            <person name="Fan G.Y."/>
            <person name="Tong Y."/>
            <person name="Zhang D."/>
            <person name="Mao C.L."/>
            <person name="Liu Y.L."/>
            <person name="Hao S.J."/>
            <person name="Liu W.Q."/>
            <person name="Lv M.Q."/>
            <person name="Zhang H.B."/>
            <person name="Liu Y."/>
            <person name="Hu-Tang G.R."/>
            <person name="Wang J.P."/>
            <person name="Wang J.H."/>
            <person name="Sun Y.H."/>
            <person name="Ni S.B."/>
            <person name="Chen W.B."/>
            <person name="Zhang X.C."/>
            <person name="Jiao Y.N."/>
            <person name="Eichler E.E."/>
            <person name="Li G.H."/>
            <person name="Liu X."/>
            <person name="Gao L.Z."/>
        </authorList>
    </citation>
    <scope>NUCLEOTIDE SEQUENCE [LARGE SCALE GENOMIC DNA]</scope>
    <source>
        <strain evidence="3">cv. GT1</strain>
        <tissue evidence="2">Leaf</tissue>
    </source>
</reference>
<dbReference type="Proteomes" id="UP000467840">
    <property type="component" value="Chromosome 13"/>
</dbReference>
<dbReference type="GO" id="GO:0005739">
    <property type="term" value="C:mitochondrion"/>
    <property type="evidence" value="ECO:0007669"/>
    <property type="project" value="TreeGrafter"/>
</dbReference>
<feature type="domain" description="Aldehyde dehydrogenase" evidence="1">
    <location>
        <begin position="3"/>
        <end position="61"/>
    </location>
</feature>
<keyword evidence="3" id="KW-1185">Reference proteome</keyword>
<dbReference type="Pfam" id="PF00171">
    <property type="entry name" value="Aldedh"/>
    <property type="match status" value="1"/>
</dbReference>
<dbReference type="EMBL" id="JAAGAX010000014">
    <property type="protein sequence ID" value="KAF2292530.1"/>
    <property type="molecule type" value="Genomic_DNA"/>
</dbReference>
<dbReference type="GO" id="GO:0004491">
    <property type="term" value="F:methylmalonate-semialdehyde dehydrogenase (acylating, NAD) activity"/>
    <property type="evidence" value="ECO:0007669"/>
    <property type="project" value="InterPro"/>
</dbReference>
<dbReference type="InterPro" id="IPR015590">
    <property type="entry name" value="Aldehyde_DH_dom"/>
</dbReference>
<dbReference type="PANTHER" id="PTHR43866">
    <property type="entry name" value="MALONATE-SEMIALDEHYDE DEHYDROGENASE"/>
    <property type="match status" value="1"/>
</dbReference>
<gene>
    <name evidence="2" type="ORF">GH714_025230</name>
</gene>
<proteinExistence type="predicted"/>
<dbReference type="InterPro" id="IPR016161">
    <property type="entry name" value="Ald_DH/histidinol_DH"/>
</dbReference>
<dbReference type="PANTHER" id="PTHR43866:SF6">
    <property type="entry name" value="METHYLMALONATE-SEMIALDEHYDE DEHYDROGENASE (COA ACYLATING)"/>
    <property type="match status" value="1"/>
</dbReference>
<dbReference type="GO" id="GO:0006210">
    <property type="term" value="P:thymine catabolic process"/>
    <property type="evidence" value="ECO:0007669"/>
    <property type="project" value="TreeGrafter"/>
</dbReference>